<protein>
    <submittedName>
        <fullName evidence="1">Uncharacterized protein</fullName>
    </submittedName>
</protein>
<sequence length="178" mass="20583">MSTLYPYEVYSLIVSELILQTFKDISVSYPGKNEIKSNYEKGVSVIQVVNGVRENMINAGNITCDDVLLLTEWDEHRIIEQLIIDYRLIMNREYELNRVRQLVAPELLTRMENWKEQKYSDSAKEFEVTFETVNITGAEIMCKASITAISLYDAAFILGQRHANDSFMVVEIKEVKNK</sequence>
<evidence type="ECO:0000313" key="2">
    <source>
        <dbReference type="Proteomes" id="UP001565243"/>
    </source>
</evidence>
<name>A0ABV4EE58_9GAMM</name>
<evidence type="ECO:0000313" key="1">
    <source>
        <dbReference type="EMBL" id="MEY8773220.1"/>
    </source>
</evidence>
<dbReference type="Proteomes" id="UP001565243">
    <property type="component" value="Unassembled WGS sequence"/>
</dbReference>
<organism evidence="1 2">
    <name type="scientific">Erwinia aeris</name>
    <dbReference type="NCBI Taxonomy" id="3239803"/>
    <lineage>
        <taxon>Bacteria</taxon>
        <taxon>Pseudomonadati</taxon>
        <taxon>Pseudomonadota</taxon>
        <taxon>Gammaproteobacteria</taxon>
        <taxon>Enterobacterales</taxon>
        <taxon>Erwiniaceae</taxon>
        <taxon>Erwinia</taxon>
    </lineage>
</organism>
<proteinExistence type="predicted"/>
<keyword evidence="2" id="KW-1185">Reference proteome</keyword>
<dbReference type="EMBL" id="JBGFFX010000019">
    <property type="protein sequence ID" value="MEY8773220.1"/>
    <property type="molecule type" value="Genomic_DNA"/>
</dbReference>
<gene>
    <name evidence="1" type="ORF">AB6T85_22710</name>
</gene>
<comment type="caution">
    <text evidence="1">The sequence shown here is derived from an EMBL/GenBank/DDBJ whole genome shotgun (WGS) entry which is preliminary data.</text>
</comment>
<dbReference type="RefSeq" id="WP_369896876.1">
    <property type="nucleotide sequence ID" value="NZ_JBGFFX010000019.1"/>
</dbReference>
<accession>A0ABV4EE58</accession>
<reference evidence="1 2" key="1">
    <citation type="submission" date="2024-07" db="EMBL/GenBank/DDBJ databases">
        <authorList>
            <person name="Hebao G."/>
        </authorList>
    </citation>
    <scope>NUCLEOTIDE SEQUENCE [LARGE SCALE GENOMIC DNA]</scope>
    <source>
        <strain evidence="1 2">ACCC 02193</strain>
    </source>
</reference>